<evidence type="ECO:0000313" key="2">
    <source>
        <dbReference type="Proteomes" id="UP000276133"/>
    </source>
</evidence>
<reference evidence="1 2" key="1">
    <citation type="journal article" date="2018" name="Sci. Rep.">
        <title>Genomic signatures of local adaptation to the degree of environmental predictability in rotifers.</title>
        <authorList>
            <person name="Franch-Gras L."/>
            <person name="Hahn C."/>
            <person name="Garcia-Roger E.M."/>
            <person name="Carmona M.J."/>
            <person name="Serra M."/>
            <person name="Gomez A."/>
        </authorList>
    </citation>
    <scope>NUCLEOTIDE SEQUENCE [LARGE SCALE GENOMIC DNA]</scope>
    <source>
        <strain evidence="1">HYR1</strain>
    </source>
</reference>
<comment type="caution">
    <text evidence="1">The sequence shown here is derived from an EMBL/GenBank/DDBJ whole genome shotgun (WGS) entry which is preliminary data.</text>
</comment>
<keyword evidence="2" id="KW-1185">Reference proteome</keyword>
<accession>A0A3M7RN62</accession>
<gene>
    <name evidence="1" type="ORF">BpHYR1_015099</name>
</gene>
<dbReference type="AlphaFoldDB" id="A0A3M7RN62"/>
<dbReference type="Proteomes" id="UP000276133">
    <property type="component" value="Unassembled WGS sequence"/>
</dbReference>
<evidence type="ECO:0000313" key="1">
    <source>
        <dbReference type="EMBL" id="RNA24971.1"/>
    </source>
</evidence>
<name>A0A3M7RN62_BRAPC</name>
<dbReference type="EMBL" id="REGN01003005">
    <property type="protein sequence ID" value="RNA24971.1"/>
    <property type="molecule type" value="Genomic_DNA"/>
</dbReference>
<sequence>MWGPLKKLKKNVGFVAHLKSKRLRYVTFLFNLEKKLNELGYIFSKTHKSKMTITLLILNFFQSVKRFGKFMSLLS</sequence>
<organism evidence="1 2">
    <name type="scientific">Brachionus plicatilis</name>
    <name type="common">Marine rotifer</name>
    <name type="synonym">Brachionus muelleri</name>
    <dbReference type="NCBI Taxonomy" id="10195"/>
    <lineage>
        <taxon>Eukaryota</taxon>
        <taxon>Metazoa</taxon>
        <taxon>Spiralia</taxon>
        <taxon>Gnathifera</taxon>
        <taxon>Rotifera</taxon>
        <taxon>Eurotatoria</taxon>
        <taxon>Monogononta</taxon>
        <taxon>Pseudotrocha</taxon>
        <taxon>Ploima</taxon>
        <taxon>Brachionidae</taxon>
        <taxon>Brachionus</taxon>
    </lineage>
</organism>
<proteinExistence type="predicted"/>
<protein>
    <submittedName>
        <fullName evidence="1">Uncharacterized protein</fullName>
    </submittedName>
</protein>